<proteinExistence type="predicted"/>
<dbReference type="PANTHER" id="PTHR35568">
    <property type="entry name" value="TRANSCRIPTIONAL REGULATOR DAUR"/>
    <property type="match status" value="1"/>
</dbReference>
<comment type="caution">
    <text evidence="3">The sequence shown here is derived from an EMBL/GenBank/DDBJ whole genome shotgun (WGS) entry which is preliminary data.</text>
</comment>
<feature type="domain" description="YheO-like" evidence="1">
    <location>
        <begin position="8"/>
        <end position="120"/>
    </location>
</feature>
<dbReference type="Pfam" id="PF08348">
    <property type="entry name" value="PAS_6"/>
    <property type="match status" value="1"/>
</dbReference>
<dbReference type="RefSeq" id="WP_175373431.1">
    <property type="nucleotide sequence ID" value="NZ_JABWCS010000217.1"/>
</dbReference>
<name>A0A850ET53_9BACL</name>
<protein>
    <submittedName>
        <fullName evidence="3">PAS domain-containing protein</fullName>
    </submittedName>
</protein>
<dbReference type="EMBL" id="JABWCS010000217">
    <property type="protein sequence ID" value="NUU62990.1"/>
    <property type="molecule type" value="Genomic_DNA"/>
</dbReference>
<dbReference type="PANTHER" id="PTHR35568:SF1">
    <property type="entry name" value="TRANSCRIPTIONAL REGULATOR DAUR"/>
    <property type="match status" value="1"/>
</dbReference>
<dbReference type="InterPro" id="IPR013559">
    <property type="entry name" value="YheO"/>
</dbReference>
<dbReference type="Pfam" id="PF13309">
    <property type="entry name" value="HTH_22"/>
    <property type="match status" value="1"/>
</dbReference>
<dbReference type="Proteomes" id="UP000564806">
    <property type="component" value="Unassembled WGS sequence"/>
</dbReference>
<evidence type="ECO:0000259" key="1">
    <source>
        <dbReference type="Pfam" id="PF08348"/>
    </source>
</evidence>
<sequence>MSPDEIINSYKPMVEFIASICGKNCEVILHDLRQLESSIVAISNNHITERQVGGTITDFALQIIHDKEYETKAFIANYPGKVTGKDQMLRSSTFFIKDEDKNVIAMLCVNVDTTALKQAQMLIKDLLMEPEEQEDPTGPEKELFTNSMEELLHNFITEAIHKYKLEVSRLMIDEKKEIVKDLNDKGVFLLKGAVSEVAQRLETSDQTIYRYLKEL</sequence>
<organism evidence="3 4">
    <name type="scientific">Paenibacillus agri</name>
    <dbReference type="NCBI Taxonomy" id="2744309"/>
    <lineage>
        <taxon>Bacteria</taxon>
        <taxon>Bacillati</taxon>
        <taxon>Bacillota</taxon>
        <taxon>Bacilli</taxon>
        <taxon>Bacillales</taxon>
        <taxon>Paenibacillaceae</taxon>
        <taxon>Paenibacillus</taxon>
    </lineage>
</organism>
<dbReference type="InterPro" id="IPR039445">
    <property type="entry name" value="DauR-like_HTH"/>
</dbReference>
<feature type="domain" description="Transcriptional regulator DauR-like HTH" evidence="2">
    <location>
        <begin position="152"/>
        <end position="213"/>
    </location>
</feature>
<evidence type="ECO:0000259" key="2">
    <source>
        <dbReference type="Pfam" id="PF13309"/>
    </source>
</evidence>
<gene>
    <name evidence="3" type="ORF">HPT30_21810</name>
</gene>
<dbReference type="AlphaFoldDB" id="A0A850ET53"/>
<evidence type="ECO:0000313" key="3">
    <source>
        <dbReference type="EMBL" id="NUU62990.1"/>
    </source>
</evidence>
<evidence type="ECO:0000313" key="4">
    <source>
        <dbReference type="Proteomes" id="UP000564806"/>
    </source>
</evidence>
<dbReference type="InterPro" id="IPR039446">
    <property type="entry name" value="DauR-like"/>
</dbReference>
<keyword evidence="4" id="KW-1185">Reference proteome</keyword>
<reference evidence="3" key="1">
    <citation type="submission" date="2020-06" db="EMBL/GenBank/DDBJ databases">
        <title>Paenibacillus sp. nov., isolated from soil.</title>
        <authorList>
            <person name="Seo Y.L."/>
        </authorList>
    </citation>
    <scope>NUCLEOTIDE SEQUENCE [LARGE SCALE GENOMIC DNA]</scope>
    <source>
        <strain evidence="3">JW14</strain>
    </source>
</reference>
<accession>A0A850ET53</accession>